<dbReference type="Pfam" id="PF12796">
    <property type="entry name" value="Ank_2"/>
    <property type="match status" value="3"/>
</dbReference>
<dbReference type="SUPFAM" id="SSF48403">
    <property type="entry name" value="Ankyrin repeat"/>
    <property type="match status" value="1"/>
</dbReference>
<keyword evidence="3 4" id="KW-0040">ANK repeat</keyword>
<feature type="repeat" description="ANK" evidence="4">
    <location>
        <begin position="466"/>
        <end position="498"/>
    </location>
</feature>
<evidence type="ECO:0000256" key="2">
    <source>
        <dbReference type="ARBA" id="ARBA00022801"/>
    </source>
</evidence>
<dbReference type="PROSITE" id="PS50007">
    <property type="entry name" value="PIPLC_X_DOMAIN"/>
    <property type="match status" value="1"/>
</dbReference>
<feature type="compositionally biased region" description="Basic and acidic residues" evidence="5">
    <location>
        <begin position="1086"/>
        <end position="1096"/>
    </location>
</feature>
<dbReference type="PROSITE" id="PS50088">
    <property type="entry name" value="ANK_REPEAT"/>
    <property type="match status" value="4"/>
</dbReference>
<dbReference type="Pfam" id="PF25329">
    <property type="entry name" value="C2_GDE1"/>
    <property type="match status" value="1"/>
</dbReference>
<dbReference type="InterPro" id="IPR030395">
    <property type="entry name" value="GP_PDE_dom"/>
</dbReference>
<evidence type="ECO:0000313" key="9">
    <source>
        <dbReference type="Proteomes" id="UP001150925"/>
    </source>
</evidence>
<reference evidence="8" key="1">
    <citation type="submission" date="2022-07" db="EMBL/GenBank/DDBJ databases">
        <title>Phylogenomic reconstructions and comparative analyses of Kickxellomycotina fungi.</title>
        <authorList>
            <person name="Reynolds N.K."/>
            <person name="Stajich J.E."/>
            <person name="Barry K."/>
            <person name="Grigoriev I.V."/>
            <person name="Crous P."/>
            <person name="Smith M.E."/>
        </authorList>
    </citation>
    <scope>NUCLEOTIDE SEQUENCE</scope>
    <source>
        <strain evidence="8">RSA 1196</strain>
    </source>
</reference>
<dbReference type="InterPro" id="IPR002110">
    <property type="entry name" value="Ankyrin_rpt"/>
</dbReference>
<dbReference type="GO" id="GO:0047389">
    <property type="term" value="F:glycerophosphocholine phosphodiesterase activity"/>
    <property type="evidence" value="ECO:0007669"/>
    <property type="project" value="TreeGrafter"/>
</dbReference>
<keyword evidence="2 8" id="KW-0378">Hydrolase</keyword>
<dbReference type="InterPro" id="IPR057506">
    <property type="entry name" value="C2_GPCPD1"/>
</dbReference>
<feature type="domain" description="GP-PDE" evidence="7">
    <location>
        <begin position="883"/>
        <end position="1348"/>
    </location>
</feature>
<evidence type="ECO:0000259" key="6">
    <source>
        <dbReference type="PROSITE" id="PS51382"/>
    </source>
</evidence>
<dbReference type="InterPro" id="IPR004331">
    <property type="entry name" value="SPX_dom"/>
</dbReference>
<dbReference type="PANTHER" id="PTHR22958:SF1">
    <property type="entry name" value="GLYCEROPHOSPHOCHOLINE PHOSPHODIESTERASE GPCPD1"/>
    <property type="match status" value="1"/>
</dbReference>
<dbReference type="Gene3D" id="3.20.20.190">
    <property type="entry name" value="Phosphatidylinositol (PI) phosphodiesterase"/>
    <property type="match status" value="2"/>
</dbReference>
<dbReference type="PANTHER" id="PTHR22958">
    <property type="entry name" value="GLYCEROPHOSPHORYL DIESTER PHOSPHODIESTERASE"/>
    <property type="match status" value="1"/>
</dbReference>
<dbReference type="Pfam" id="PF03105">
    <property type="entry name" value="SPX"/>
    <property type="match status" value="2"/>
</dbReference>
<dbReference type="EMBL" id="JANBPY010000067">
    <property type="protein sequence ID" value="KAJ1969356.1"/>
    <property type="molecule type" value="Genomic_DNA"/>
</dbReference>
<evidence type="ECO:0000256" key="5">
    <source>
        <dbReference type="SAM" id="MobiDB-lite"/>
    </source>
</evidence>
<feature type="compositionally biased region" description="Polar residues" evidence="5">
    <location>
        <begin position="1113"/>
        <end position="1131"/>
    </location>
</feature>
<feature type="region of interest" description="Disordered" evidence="5">
    <location>
        <begin position="362"/>
        <end position="399"/>
    </location>
</feature>
<name>A0A9W8AUA5_9FUNG</name>
<dbReference type="EC" id="3.1.4.46" evidence="8"/>
<comment type="caution">
    <text evidence="8">The sequence shown here is derived from an EMBL/GenBank/DDBJ whole genome shotgun (WGS) entry which is preliminary data.</text>
</comment>
<feature type="domain" description="SPX" evidence="6">
    <location>
        <begin position="1"/>
        <end position="167"/>
    </location>
</feature>
<dbReference type="SUPFAM" id="SSF51695">
    <property type="entry name" value="PLC-like phosphodiesterases"/>
    <property type="match status" value="1"/>
</dbReference>
<feature type="repeat" description="ANK" evidence="4">
    <location>
        <begin position="540"/>
        <end position="572"/>
    </location>
</feature>
<gene>
    <name evidence="8" type="primary">GDE1</name>
    <name evidence="8" type="ORF">IWQ62_000679</name>
</gene>
<dbReference type="PROSITE" id="PS51704">
    <property type="entry name" value="GP_PDE"/>
    <property type="match status" value="1"/>
</dbReference>
<dbReference type="PROSITE" id="PS51382">
    <property type="entry name" value="SPX"/>
    <property type="match status" value="1"/>
</dbReference>
<feature type="repeat" description="ANK" evidence="4">
    <location>
        <begin position="616"/>
        <end position="648"/>
    </location>
</feature>
<dbReference type="InterPro" id="IPR051578">
    <property type="entry name" value="GDPD"/>
</dbReference>
<evidence type="ECO:0000256" key="1">
    <source>
        <dbReference type="ARBA" id="ARBA00022737"/>
    </source>
</evidence>
<evidence type="ECO:0000256" key="4">
    <source>
        <dbReference type="PROSITE-ProRule" id="PRU00023"/>
    </source>
</evidence>
<dbReference type="PROSITE" id="PS50297">
    <property type="entry name" value="ANK_REP_REGION"/>
    <property type="match status" value="4"/>
</dbReference>
<evidence type="ECO:0000256" key="3">
    <source>
        <dbReference type="ARBA" id="ARBA00023043"/>
    </source>
</evidence>
<keyword evidence="9" id="KW-1185">Reference proteome</keyword>
<feature type="compositionally biased region" description="Basic and acidic residues" evidence="5">
    <location>
        <begin position="1010"/>
        <end position="1020"/>
    </location>
</feature>
<dbReference type="GO" id="GO:0008889">
    <property type="term" value="F:glycerophosphodiester phosphodiesterase activity"/>
    <property type="evidence" value="ECO:0007669"/>
    <property type="project" value="UniProtKB-EC"/>
</dbReference>
<dbReference type="InterPro" id="IPR017946">
    <property type="entry name" value="PLC-like_Pdiesterase_TIM-brl"/>
</dbReference>
<feature type="compositionally biased region" description="Polar residues" evidence="5">
    <location>
        <begin position="378"/>
        <end position="398"/>
    </location>
</feature>
<feature type="region of interest" description="Disordered" evidence="5">
    <location>
        <begin position="677"/>
        <end position="698"/>
    </location>
</feature>
<dbReference type="GO" id="GO:0046475">
    <property type="term" value="P:glycerophospholipid catabolic process"/>
    <property type="evidence" value="ECO:0007669"/>
    <property type="project" value="TreeGrafter"/>
</dbReference>
<protein>
    <submittedName>
        <fullName evidence="8">Glycerophosphocholine phosphodiesterase</fullName>
        <ecNumber evidence="8">3.1.4.46</ecNumber>
    </submittedName>
</protein>
<dbReference type="OrthoDB" id="197419at2759"/>
<dbReference type="Proteomes" id="UP001150925">
    <property type="component" value="Unassembled WGS sequence"/>
</dbReference>
<evidence type="ECO:0000259" key="7">
    <source>
        <dbReference type="PROSITE" id="PS51704"/>
    </source>
</evidence>
<keyword evidence="1" id="KW-0677">Repeat</keyword>
<dbReference type="Gene3D" id="1.25.40.20">
    <property type="entry name" value="Ankyrin repeat-containing domain"/>
    <property type="match status" value="2"/>
</dbReference>
<feature type="region of interest" description="Disordered" evidence="5">
    <location>
        <begin position="998"/>
        <end position="1138"/>
    </location>
</feature>
<dbReference type="Pfam" id="PF03009">
    <property type="entry name" value="GDPD"/>
    <property type="match status" value="2"/>
</dbReference>
<proteinExistence type="predicted"/>
<dbReference type="SMART" id="SM00248">
    <property type="entry name" value="ANK"/>
    <property type="match status" value="6"/>
</dbReference>
<organism evidence="8 9">
    <name type="scientific">Dispira parvispora</name>
    <dbReference type="NCBI Taxonomy" id="1520584"/>
    <lineage>
        <taxon>Eukaryota</taxon>
        <taxon>Fungi</taxon>
        <taxon>Fungi incertae sedis</taxon>
        <taxon>Zoopagomycota</taxon>
        <taxon>Kickxellomycotina</taxon>
        <taxon>Dimargaritomycetes</taxon>
        <taxon>Dimargaritales</taxon>
        <taxon>Dimargaritaceae</taxon>
        <taxon>Dispira</taxon>
    </lineage>
</organism>
<feature type="repeat" description="ANK" evidence="4">
    <location>
        <begin position="573"/>
        <end position="596"/>
    </location>
</feature>
<dbReference type="PRINTS" id="PR01415">
    <property type="entry name" value="ANKYRIN"/>
</dbReference>
<sequence>MKFGKTLANNAFPPWSKHYISYKALKQVINQGERAQHDGTQSIESIRAEFLLYLQDELEKVDKFYLAKKVDLERRVTVLHTKSKQLLATYAAQSDAISSIGQAPTISQPLKAADIENSQALLSSLVETREHLQKLLRFAHLNREGFRKILKKFDKKLHTSLQDEFLLTKVQAYSFAVDKSLADDLKTLGNCFQEITGLLRGWEASRGYPQHPTTTSPMPSGEEPSLALASEIDVEKLAIALRQDDVASMQHFIQVYGEKSAISQGAGVSKAEDNGEKSNVTDSTNKSLGQALYLVFEGACLVQATHCAVHLAQSYPFVFSLQDINERTIIHRLCMVNGFSPSLDTVMKQLVNDRALPPCTAENNPDFITPSVHPPNQPIGSPNSQTAHSPPDGGNTNAEPHFMMLSRTLAFIPTPQVLTKRDIFGRTALHYSAVNGFTETTNLLLSALGTDHSKVDINSVAWCDQEGCTPLFYAVINNHVPTVRVLLDMGQIYNVDTALSVPQGASPLVVPESALPAAPGPELSTTVLSTSQSFLLSESLLNTPLTVACKLGYAELVSLLLSRGANINTTDDDEESPLHLAARGGHTEVLRVLLNHQSREHPDGPVVHLNAVEKYYKWTPLCLAAIEGHLDCVELLLKAGADPNILDNAGWNAHEWAAYRGHCQIIEILRPLSRRPADTLGRTRNRTPSPSSRTTRPEEANVSFIERKYGHTYLRNQALLVITLGSNDTSDQTLPVQLRDDFFELIRANGSPTTAVSLAVSVGSALGEPVVVELPLRESRSVEPLQFLCSLDKGAEVQFDLVPTFGEQGELLGRGSFTVPVGEAPSRILTSAAGGQKVEITVLSTPKLENLGYIRAEYLLIKPFSHPGMTIDPRSTYWKSLTTKVIGHRGLGMNRDTAGGSHLQVGENTVLSFVTAANLGAEYVEFDVQLTKDMAPVIYHDWTVTETGVDVPVHALTEAQFLSLHRQHQVSNRKGHQDPSWRYAGKETQQEVNRALQIVQGLPVPSGRSGKKDSQEEGHRSVKSPPPSLEGQADDISLGLMSRAGHGNLDRSPPDGVNVPRPLKVPNESRTRSWQPRAIRSNSMKEGMDLKSDGRPMDQPTKTTDQTDAHIVTPTTSTLGGLTDGQPLTSEQQEEGSDAVVQAMRQQLDRVLKFKQSPKKVKGNNPETIQDAFTTLEEAFRRVPEHIGFNIEVKYPMKCEAEEAGVWSHLELNRFVDQILQVVYDYAGQRSVIFSSFHPDLCLMLNLKQPNYPVFFLTDGGYWPYVDARCTSLQEAVRFAKHAGLLGIVSISTLILQAPVLVSAIKEQGLLLFTYGVLNNHVACVQLQQRLDVDAVIVDSVMAVRKGLQGSSL</sequence>
<evidence type="ECO:0000313" key="8">
    <source>
        <dbReference type="EMBL" id="KAJ1969356.1"/>
    </source>
</evidence>
<dbReference type="InterPro" id="IPR036770">
    <property type="entry name" value="Ankyrin_rpt-contain_sf"/>
</dbReference>
<accession>A0A9W8AUA5</accession>